<comment type="caution">
    <text evidence="2">The sequence shown here is derived from an EMBL/GenBank/DDBJ whole genome shotgun (WGS) entry which is preliminary data.</text>
</comment>
<dbReference type="AlphaFoldDB" id="K2QL27"/>
<dbReference type="OrthoDB" id="1447634at2"/>
<dbReference type="InterPro" id="IPR046077">
    <property type="entry name" value="DUF6095"/>
</dbReference>
<feature type="transmembrane region" description="Helical" evidence="1">
    <location>
        <begin position="43"/>
        <end position="65"/>
    </location>
</feature>
<sequence length="80" mass="9111">MDKTPKTDRALLLTSLKYFAYTVMLMFTAPIVIYQAFKNQGHPWYWPVLIVGLLLAIAAIVMGFYSLKTIMKSFFGSKAK</sequence>
<gene>
    <name evidence="2" type="ORF">I215_08071</name>
</gene>
<feature type="transmembrane region" description="Helical" evidence="1">
    <location>
        <begin position="18"/>
        <end position="37"/>
    </location>
</feature>
<dbReference type="eggNOG" id="ENOG5032Y75">
    <property type="taxonomic scope" value="Bacteria"/>
</dbReference>
<dbReference type="RefSeq" id="WP_008991469.1">
    <property type="nucleotide sequence ID" value="NZ_AMSG01000008.1"/>
</dbReference>
<dbReference type="PATRIC" id="fig|555500.3.peg.1673"/>
<keyword evidence="1" id="KW-1133">Transmembrane helix</keyword>
<dbReference type="STRING" id="555500.I215_08071"/>
<dbReference type="Proteomes" id="UP000007364">
    <property type="component" value="Unassembled WGS sequence"/>
</dbReference>
<evidence type="ECO:0000313" key="3">
    <source>
        <dbReference type="Proteomes" id="UP000007364"/>
    </source>
</evidence>
<reference evidence="2 3" key="1">
    <citation type="journal article" date="2012" name="J. Bacteriol.">
        <title>Genome Sequence of Galbibacter marinum Type Strain ck-I2-15.</title>
        <authorList>
            <person name="Lai Q."/>
            <person name="Li C."/>
            <person name="Shao Z."/>
        </authorList>
    </citation>
    <scope>NUCLEOTIDE SEQUENCE [LARGE SCALE GENOMIC DNA]</scope>
    <source>
        <strain evidence="3">ck-I2-15</strain>
    </source>
</reference>
<name>K2QL27_9FLAO</name>
<keyword evidence="1" id="KW-0472">Membrane</keyword>
<keyword evidence="3" id="KW-1185">Reference proteome</keyword>
<evidence type="ECO:0000313" key="2">
    <source>
        <dbReference type="EMBL" id="EKF55407.1"/>
    </source>
</evidence>
<accession>K2QL27</accession>
<keyword evidence="1" id="KW-0812">Transmembrane</keyword>
<organism evidence="2 3">
    <name type="scientific">Galbibacter marinus</name>
    <dbReference type="NCBI Taxonomy" id="555500"/>
    <lineage>
        <taxon>Bacteria</taxon>
        <taxon>Pseudomonadati</taxon>
        <taxon>Bacteroidota</taxon>
        <taxon>Flavobacteriia</taxon>
        <taxon>Flavobacteriales</taxon>
        <taxon>Flavobacteriaceae</taxon>
        <taxon>Galbibacter</taxon>
    </lineage>
</organism>
<protein>
    <submittedName>
        <fullName evidence="2">Uncharacterized protein</fullName>
    </submittedName>
</protein>
<proteinExistence type="predicted"/>
<evidence type="ECO:0000256" key="1">
    <source>
        <dbReference type="SAM" id="Phobius"/>
    </source>
</evidence>
<dbReference type="Pfam" id="PF19589">
    <property type="entry name" value="DUF6095"/>
    <property type="match status" value="1"/>
</dbReference>
<dbReference type="EMBL" id="AMSG01000008">
    <property type="protein sequence ID" value="EKF55407.1"/>
    <property type="molecule type" value="Genomic_DNA"/>
</dbReference>